<sequence>MINAVLATTKASPPPRGSGNALDNLEASYSAPAAAPAALFQKGVTLEATTAVATNSHQVLNDPWPGQASAAAATAAGPACGCRACSVLAVTTGDGAAAWDTTTDQAPLVLNSLVTLGTGVNVSDVFRLHSNPNATKTIYLDFDGYQINNTPWENGGNLSLKAFYSTFDSTILTEIQRIWQRVAEDFSPFNVNVTTQDPGTEALRKSGTGDDRWGIRVAFTSNLNLLTGQAIKNAGGGGTAYYNSFNWSTDDVALVFNRGEYTAAETASHEIGHTLGLTHDGSGTTTEYYGGHGGSGATSWGTIMGASWLGNDEHLTQWSNGQYAGANNTQDDLATITNGNGFTYNADDHGNAFTTATALTGLTFSSFGIIERNTDVDMFRFDTGAGLVTFDIVNASRAFINSGGSYTTSYLAARGANLDIAATLYRANGSVVQTFNPADLTTASFSLNLDAGTYYLGIDGVGFGTPLASTPTGYTDYGSLGQYMVSGTVAPAGGTTTPTPTPPPTTTTPPPTSTTLQVIDPNGAVELLRDTTNNRVSVRVNGVTSAVRHQGSQITTTQFADRQILAAETNASGQNQILWKVVSTGQIRTWTLDGNWNFVSSDNNLATPTSSAGLLLQQQFMVDANGTPLTTSPPPTITTGTASTLQVLDPNGAVQLLRDTTNNRVSVRVNGLTSAVRYQGTQITATQFADRQILAAETNASGQNQILWKVVSTGQIRTWTLDRNWNFVSSNALATPSSSAGQLLLRQFAVDASGSPLTSTAQNAALDTLDPETVDPIIGGGTSLAPAVDNDVLGAPMAFDDPLTADPILTSDPILALTELASLGGSQPLATDPLVSPFPAAGLGATPTTPWLVDTQPLL</sequence>
<dbReference type="Gene3D" id="3.40.390.10">
    <property type="entry name" value="Collagenase (Catalytic Domain)"/>
    <property type="match status" value="1"/>
</dbReference>
<feature type="region of interest" description="Disordered" evidence="1">
    <location>
        <begin position="1"/>
        <end position="21"/>
    </location>
</feature>
<evidence type="ECO:0000256" key="1">
    <source>
        <dbReference type="SAM" id="MobiDB-lite"/>
    </source>
</evidence>
<name>A0ABX5FDL5_9CHRO</name>
<organism evidence="3 4">
    <name type="scientific">Aphanothece cf. minutissima CCALA 015</name>
    <dbReference type="NCBI Taxonomy" id="2107695"/>
    <lineage>
        <taxon>Bacteria</taxon>
        <taxon>Bacillati</taxon>
        <taxon>Cyanobacteriota</taxon>
        <taxon>Cyanophyceae</taxon>
        <taxon>Oscillatoriophycideae</taxon>
        <taxon>Chroococcales</taxon>
        <taxon>Aphanothecaceae</taxon>
        <taxon>Aphanothece</taxon>
    </lineage>
</organism>
<dbReference type="Pfam" id="PF13582">
    <property type="entry name" value="Reprolysin_3"/>
    <property type="match status" value="1"/>
</dbReference>
<gene>
    <name evidence="3" type="ORF">C7B81_00550</name>
</gene>
<evidence type="ECO:0000259" key="2">
    <source>
        <dbReference type="Pfam" id="PF07483"/>
    </source>
</evidence>
<reference evidence="3 4" key="1">
    <citation type="submission" date="2018-03" db="EMBL/GenBank/DDBJ databases">
        <title>The ancient ancestry and fast evolution of plastids.</title>
        <authorList>
            <person name="Moore K.R."/>
            <person name="Magnabosco C."/>
            <person name="Momper L."/>
            <person name="Gold D.A."/>
            <person name="Bosak T."/>
            <person name="Fournier G.P."/>
        </authorList>
    </citation>
    <scope>NUCLEOTIDE SEQUENCE [LARGE SCALE GENOMIC DNA]</scope>
    <source>
        <strain evidence="3 4">CCALA 015</strain>
    </source>
</reference>
<dbReference type="InterPro" id="IPR011121">
    <property type="entry name" value="Trp-rich_dom"/>
</dbReference>
<proteinExistence type="predicted"/>
<feature type="region of interest" description="Disordered" evidence="1">
    <location>
        <begin position="491"/>
        <end position="513"/>
    </location>
</feature>
<dbReference type="InterPro" id="IPR024079">
    <property type="entry name" value="MetalloPept_cat_dom_sf"/>
</dbReference>
<comment type="caution">
    <text evidence="3">The sequence shown here is derived from an EMBL/GenBank/DDBJ whole genome shotgun (WGS) entry which is preliminary data.</text>
</comment>
<protein>
    <recommendedName>
        <fullName evidence="2">Tryptophan-rich domain-containing protein</fullName>
    </recommendedName>
</protein>
<keyword evidence="4" id="KW-1185">Reference proteome</keyword>
<dbReference type="Gene3D" id="2.60.120.380">
    <property type="match status" value="1"/>
</dbReference>
<dbReference type="EMBL" id="PVWP01000001">
    <property type="protein sequence ID" value="PSB39177.1"/>
    <property type="molecule type" value="Genomic_DNA"/>
</dbReference>
<evidence type="ECO:0000313" key="3">
    <source>
        <dbReference type="EMBL" id="PSB39177.1"/>
    </source>
</evidence>
<feature type="domain" description="Tryptophan-rich" evidence="2">
    <location>
        <begin position="654"/>
        <end position="754"/>
    </location>
</feature>
<feature type="compositionally biased region" description="Pro residues" evidence="1">
    <location>
        <begin position="499"/>
        <end position="512"/>
    </location>
</feature>
<feature type="domain" description="Tryptophan-rich" evidence="2">
    <location>
        <begin position="526"/>
        <end position="626"/>
    </location>
</feature>
<dbReference type="SUPFAM" id="SSF55486">
    <property type="entry name" value="Metalloproteases ('zincins'), catalytic domain"/>
    <property type="match status" value="1"/>
</dbReference>
<dbReference type="Proteomes" id="UP000238218">
    <property type="component" value="Unassembled WGS sequence"/>
</dbReference>
<evidence type="ECO:0000313" key="4">
    <source>
        <dbReference type="Proteomes" id="UP000238218"/>
    </source>
</evidence>
<dbReference type="Pfam" id="PF07483">
    <property type="entry name" value="W_rich_C"/>
    <property type="match status" value="2"/>
</dbReference>
<accession>A0ABX5FDL5</accession>